<name>A0A183T6P6_SCHSO</name>
<dbReference type="InterPro" id="IPR036691">
    <property type="entry name" value="Endo/exonu/phosph_ase_sf"/>
</dbReference>
<dbReference type="AlphaFoldDB" id="A0A183T6P6"/>
<proteinExistence type="predicted"/>
<reference evidence="1" key="1">
    <citation type="submission" date="2016-06" db="UniProtKB">
        <authorList>
            <consortium name="WormBaseParasite"/>
        </authorList>
    </citation>
    <scope>IDENTIFICATION</scope>
</reference>
<protein>
    <submittedName>
        <fullName evidence="1">Reverse transcriptase domain-containing protein</fullName>
    </submittedName>
</protein>
<accession>A0A183T6P6</accession>
<dbReference type="Gene3D" id="3.60.10.10">
    <property type="entry name" value="Endonuclease/exonuclease/phosphatase"/>
    <property type="match status" value="1"/>
</dbReference>
<evidence type="ECO:0000313" key="1">
    <source>
        <dbReference type="WBParaSite" id="SSLN_0001260101-mRNA-1"/>
    </source>
</evidence>
<dbReference type="WBParaSite" id="SSLN_0001260101-mRNA-1">
    <property type="protein sequence ID" value="SSLN_0001260101-mRNA-1"/>
    <property type="gene ID" value="SSLN_0001260101"/>
</dbReference>
<sequence>LLNIAGKIFARILLNRLNGHLEQGLLPESQCGFRRHRGTIDMIFAATLAFREQSLHHTLPNQLYSDWRRQCKKSAFGFFQASTPRATVTTGGLNQVRVSSDVCASTPDNPRSNRPERRTELVARELARYKVEIAALSETRFSEQRQLEEVGAGYTFFWSGRPNAEQRDACVAFAIRNDIVGCLPCLPQGINGCLMSLYLPFQGDQFATIISAYATPITSSDAAKDKFYEDLHALQATVSNVDKWDPSQVCWYAQGRLRSCQPPVPSPISCLLDTVMTLGSGGGGGDCAVDSSQVYYRLKLIHAQVTVPAPPGVEHTVDLVVIDG</sequence>
<organism evidence="1">
    <name type="scientific">Schistocephalus solidus</name>
    <name type="common">Tapeworm</name>
    <dbReference type="NCBI Taxonomy" id="70667"/>
    <lineage>
        <taxon>Eukaryota</taxon>
        <taxon>Metazoa</taxon>
        <taxon>Spiralia</taxon>
        <taxon>Lophotrochozoa</taxon>
        <taxon>Platyhelminthes</taxon>
        <taxon>Cestoda</taxon>
        <taxon>Eucestoda</taxon>
        <taxon>Diphyllobothriidea</taxon>
        <taxon>Diphyllobothriidae</taxon>
        <taxon>Schistocephalus</taxon>
    </lineage>
</organism>
<dbReference type="SUPFAM" id="SSF56219">
    <property type="entry name" value="DNase I-like"/>
    <property type="match status" value="1"/>
</dbReference>